<dbReference type="PANTHER" id="PTHR40392:SF1">
    <property type="entry name" value="2-PHOSPHO-L-LACTATE GUANYLYLTRANSFERASE"/>
    <property type="match status" value="1"/>
</dbReference>
<reference evidence="5" key="1">
    <citation type="submission" date="2018-05" db="EMBL/GenBank/DDBJ databases">
        <authorList>
            <person name="Lanie J.A."/>
            <person name="Ng W.-L."/>
            <person name="Kazmierczak K.M."/>
            <person name="Andrzejewski T.M."/>
            <person name="Davidsen T.M."/>
            <person name="Wayne K.J."/>
            <person name="Tettelin H."/>
            <person name="Glass J.I."/>
            <person name="Rusch D."/>
            <person name="Podicherti R."/>
            <person name="Tsui H.-C.T."/>
            <person name="Winkler M.E."/>
        </authorList>
    </citation>
    <scope>NUCLEOTIDE SEQUENCE</scope>
</reference>
<evidence type="ECO:0000313" key="5">
    <source>
        <dbReference type="EMBL" id="SVB24288.1"/>
    </source>
</evidence>
<dbReference type="AlphaFoldDB" id="A0A382CDR0"/>
<accession>A0A382CDR0</accession>
<keyword evidence="1" id="KW-0808">Transferase</keyword>
<evidence type="ECO:0000256" key="1">
    <source>
        <dbReference type="ARBA" id="ARBA00022679"/>
    </source>
</evidence>
<proteinExistence type="predicted"/>
<evidence type="ECO:0008006" key="6">
    <source>
        <dbReference type="Google" id="ProtNLM"/>
    </source>
</evidence>
<dbReference type="PANTHER" id="PTHR40392">
    <property type="entry name" value="2-PHOSPHO-L-LACTATE GUANYLYLTRANSFERASE"/>
    <property type="match status" value="1"/>
</dbReference>
<evidence type="ECO:0000256" key="3">
    <source>
        <dbReference type="ARBA" id="ARBA00022741"/>
    </source>
</evidence>
<name>A0A382CDR0_9ZZZZ</name>
<organism evidence="5">
    <name type="scientific">marine metagenome</name>
    <dbReference type="NCBI Taxonomy" id="408172"/>
    <lineage>
        <taxon>unclassified sequences</taxon>
        <taxon>metagenomes</taxon>
        <taxon>ecological metagenomes</taxon>
    </lineage>
</organism>
<dbReference type="InterPro" id="IPR029044">
    <property type="entry name" value="Nucleotide-diphossugar_trans"/>
</dbReference>
<dbReference type="Pfam" id="PF01983">
    <property type="entry name" value="CofC"/>
    <property type="match status" value="1"/>
</dbReference>
<dbReference type="SUPFAM" id="SSF53448">
    <property type="entry name" value="Nucleotide-diphospho-sugar transferases"/>
    <property type="match status" value="1"/>
</dbReference>
<dbReference type="NCBIfam" id="TIGR03552">
    <property type="entry name" value="F420_cofC"/>
    <property type="match status" value="1"/>
</dbReference>
<keyword evidence="4" id="KW-0342">GTP-binding</keyword>
<dbReference type="InterPro" id="IPR002835">
    <property type="entry name" value="CofC"/>
</dbReference>
<keyword evidence="2" id="KW-0548">Nucleotidyltransferase</keyword>
<dbReference type="Gene3D" id="3.90.550.10">
    <property type="entry name" value="Spore Coat Polysaccharide Biosynthesis Protein SpsA, Chain A"/>
    <property type="match status" value="1"/>
</dbReference>
<evidence type="ECO:0000256" key="4">
    <source>
        <dbReference type="ARBA" id="ARBA00023134"/>
    </source>
</evidence>
<dbReference type="GO" id="GO:0043814">
    <property type="term" value="F:phospholactate guanylyltransferase activity"/>
    <property type="evidence" value="ECO:0007669"/>
    <property type="project" value="InterPro"/>
</dbReference>
<keyword evidence="3" id="KW-0547">Nucleotide-binding</keyword>
<dbReference type="EMBL" id="UINC01034053">
    <property type="protein sequence ID" value="SVB24288.1"/>
    <property type="molecule type" value="Genomic_DNA"/>
</dbReference>
<gene>
    <name evidence="5" type="ORF">METZ01_LOCUS177142</name>
</gene>
<sequence length="208" mass="23324">MKTSAIIPVKTFSKAKTRLNLEQACKEEICSLMLQEVLDTISNCKRISKVVLVSKDEAALKIGRQFNAVEIFDNESGVNDAVSLADQYLSDKEFECSITFPQDIPIMTSSDIDDLLSFVKSKSSVIIVPSRQFNGTNALVRCPTDIMNTRYDMGSYTFQMDAAKTKTKNTSIALIRRMMLDIDDESDLAFMLKQNAKPDFCKKIESCI</sequence>
<protein>
    <recommendedName>
        <fullName evidence="6">2-phospho-L-lactate guanylyltransferase</fullName>
    </recommendedName>
</protein>
<dbReference type="GO" id="GO:0005525">
    <property type="term" value="F:GTP binding"/>
    <property type="evidence" value="ECO:0007669"/>
    <property type="project" value="UniProtKB-KW"/>
</dbReference>
<evidence type="ECO:0000256" key="2">
    <source>
        <dbReference type="ARBA" id="ARBA00022695"/>
    </source>
</evidence>